<keyword evidence="5" id="KW-1185">Reference proteome</keyword>
<dbReference type="GO" id="GO:0005525">
    <property type="term" value="F:GTP binding"/>
    <property type="evidence" value="ECO:0007669"/>
    <property type="project" value="InterPro"/>
</dbReference>
<proteinExistence type="predicted"/>
<evidence type="ECO:0000259" key="3">
    <source>
        <dbReference type="Pfam" id="PF04548"/>
    </source>
</evidence>
<reference evidence="4" key="1">
    <citation type="submission" date="2023-06" db="EMBL/GenBank/DDBJ databases">
        <title>Genome-scale phylogeny and comparative genomics of the fungal order Sordariales.</title>
        <authorList>
            <consortium name="Lawrence Berkeley National Laboratory"/>
            <person name="Hensen N."/>
            <person name="Bonometti L."/>
            <person name="Westerberg I."/>
            <person name="Brannstrom I.O."/>
            <person name="Guillou S."/>
            <person name="Cros-Aarteil S."/>
            <person name="Calhoun S."/>
            <person name="Haridas S."/>
            <person name="Kuo A."/>
            <person name="Mondo S."/>
            <person name="Pangilinan J."/>
            <person name="Riley R."/>
            <person name="Labutti K."/>
            <person name="Andreopoulos B."/>
            <person name="Lipzen A."/>
            <person name="Chen C."/>
            <person name="Yanf M."/>
            <person name="Daum C."/>
            <person name="Ng V."/>
            <person name="Clum A."/>
            <person name="Steindorff A."/>
            <person name="Ohm R."/>
            <person name="Martin F."/>
            <person name="Silar P."/>
            <person name="Natvig D."/>
            <person name="Lalanne C."/>
            <person name="Gautier V."/>
            <person name="Ament-Velasquez S.L."/>
            <person name="Kruys A."/>
            <person name="Hutchinson M.I."/>
            <person name="Powell A.J."/>
            <person name="Barry K."/>
            <person name="Miller A.N."/>
            <person name="Grigoriev I.V."/>
            <person name="Debuchy R."/>
            <person name="Gladieux P."/>
            <person name="Thoren M.H."/>
            <person name="Johannesson H."/>
        </authorList>
    </citation>
    <scope>NUCLEOTIDE SEQUENCE</scope>
    <source>
        <strain evidence="4">SMH2532-1</strain>
    </source>
</reference>
<gene>
    <name evidence="4" type="ORF">B0T16DRAFT_396111</name>
</gene>
<dbReference type="InterPro" id="IPR027417">
    <property type="entry name" value="P-loop_NTPase"/>
</dbReference>
<keyword evidence="2" id="KW-0175">Coiled coil</keyword>
<protein>
    <submittedName>
        <fullName evidence="4">P-loop containing nucleoside triphosphate hydrolase protein</fullName>
    </submittedName>
</protein>
<feature type="coiled-coil region" evidence="2">
    <location>
        <begin position="279"/>
        <end position="346"/>
    </location>
</feature>
<dbReference type="EMBL" id="JAULSV010000001">
    <property type="protein sequence ID" value="KAK0655067.1"/>
    <property type="molecule type" value="Genomic_DNA"/>
</dbReference>
<feature type="domain" description="AIG1-type G" evidence="3">
    <location>
        <begin position="65"/>
        <end position="212"/>
    </location>
</feature>
<evidence type="ECO:0000256" key="1">
    <source>
        <dbReference type="ARBA" id="ARBA00022741"/>
    </source>
</evidence>
<sequence length="361" mass="41848">MGDDERTQLRPSGTVLSFSHSVLIRPFLSFLAPPEYPPHAATDLSRLCHSIATKMAAGSDRRVLIALLGMTGAGKTTFARLVSGNQELRVGHSIYPCTQDPQVVSFILDDRPILLIDTPGFDDDSRNDVQILEDIAKWLAQQGYLKGSDQLDGLIFLHPVTLHRLGGQERKRTRLLQNLLGDNAFKRIIIATTMWERIRDEDEEDVKRTVKEREKDIWHEFVSKGARLRRHQNNIESAHQIIREIIKLSERYGKLEPLIQEELQKDPRLIRTTAGRSMKGDLEADIERAKALLEEHKKAKPKTPRRRDEYLRTTRWKDYQEWAEEGRGLEKRLERLEASLAKLHRLKFEWSRLFNFFRSSK</sequence>
<dbReference type="GO" id="GO:0016787">
    <property type="term" value="F:hydrolase activity"/>
    <property type="evidence" value="ECO:0007669"/>
    <property type="project" value="UniProtKB-KW"/>
</dbReference>
<evidence type="ECO:0000256" key="2">
    <source>
        <dbReference type="SAM" id="Coils"/>
    </source>
</evidence>
<dbReference type="SUPFAM" id="SSF52540">
    <property type="entry name" value="P-loop containing nucleoside triphosphate hydrolases"/>
    <property type="match status" value="1"/>
</dbReference>
<keyword evidence="4" id="KW-0378">Hydrolase</keyword>
<dbReference type="AlphaFoldDB" id="A0AA39YM54"/>
<evidence type="ECO:0000313" key="5">
    <source>
        <dbReference type="Proteomes" id="UP001174936"/>
    </source>
</evidence>
<organism evidence="4 5">
    <name type="scientific">Cercophora newfieldiana</name>
    <dbReference type="NCBI Taxonomy" id="92897"/>
    <lineage>
        <taxon>Eukaryota</taxon>
        <taxon>Fungi</taxon>
        <taxon>Dikarya</taxon>
        <taxon>Ascomycota</taxon>
        <taxon>Pezizomycotina</taxon>
        <taxon>Sordariomycetes</taxon>
        <taxon>Sordariomycetidae</taxon>
        <taxon>Sordariales</taxon>
        <taxon>Lasiosphaeriaceae</taxon>
        <taxon>Cercophora</taxon>
    </lineage>
</organism>
<dbReference type="InterPro" id="IPR006703">
    <property type="entry name" value="G_AIG1"/>
</dbReference>
<comment type="caution">
    <text evidence="4">The sequence shown here is derived from an EMBL/GenBank/DDBJ whole genome shotgun (WGS) entry which is preliminary data.</text>
</comment>
<keyword evidence="1" id="KW-0547">Nucleotide-binding</keyword>
<dbReference type="Pfam" id="PF04548">
    <property type="entry name" value="AIG1"/>
    <property type="match status" value="1"/>
</dbReference>
<accession>A0AA39YM54</accession>
<name>A0AA39YM54_9PEZI</name>
<dbReference type="Proteomes" id="UP001174936">
    <property type="component" value="Unassembled WGS sequence"/>
</dbReference>
<dbReference type="Gene3D" id="3.40.50.300">
    <property type="entry name" value="P-loop containing nucleotide triphosphate hydrolases"/>
    <property type="match status" value="1"/>
</dbReference>
<evidence type="ECO:0000313" key="4">
    <source>
        <dbReference type="EMBL" id="KAK0655067.1"/>
    </source>
</evidence>